<dbReference type="AlphaFoldDB" id="X1SS14"/>
<gene>
    <name evidence="1" type="ORF">S12H4_40781</name>
</gene>
<sequence length="82" mass="9914">MDIRSIKLKFIEDFLRLQNEQLILKLNELLNREKKKIYENSLKPMTINELHKKIDQAEKDIEEGNVFSQDQVEEIFKEKHKS</sequence>
<protein>
    <submittedName>
        <fullName evidence="1">Uncharacterized protein</fullName>
    </submittedName>
</protein>
<organism evidence="1">
    <name type="scientific">marine sediment metagenome</name>
    <dbReference type="NCBI Taxonomy" id="412755"/>
    <lineage>
        <taxon>unclassified sequences</taxon>
        <taxon>metagenomes</taxon>
        <taxon>ecological metagenomes</taxon>
    </lineage>
</organism>
<comment type="caution">
    <text evidence="1">The sequence shown here is derived from an EMBL/GenBank/DDBJ whole genome shotgun (WGS) entry which is preliminary data.</text>
</comment>
<dbReference type="EMBL" id="BARW01024785">
    <property type="protein sequence ID" value="GAI95862.1"/>
    <property type="molecule type" value="Genomic_DNA"/>
</dbReference>
<proteinExistence type="predicted"/>
<reference evidence="1" key="1">
    <citation type="journal article" date="2014" name="Front. Microbiol.">
        <title>High frequency of phylogenetically diverse reductive dehalogenase-homologous genes in deep subseafloor sedimentary metagenomes.</title>
        <authorList>
            <person name="Kawai M."/>
            <person name="Futagami T."/>
            <person name="Toyoda A."/>
            <person name="Takaki Y."/>
            <person name="Nishi S."/>
            <person name="Hori S."/>
            <person name="Arai W."/>
            <person name="Tsubouchi T."/>
            <person name="Morono Y."/>
            <person name="Uchiyama I."/>
            <person name="Ito T."/>
            <person name="Fujiyama A."/>
            <person name="Inagaki F."/>
            <person name="Takami H."/>
        </authorList>
    </citation>
    <scope>NUCLEOTIDE SEQUENCE</scope>
    <source>
        <strain evidence="1">Expedition CK06-06</strain>
    </source>
</reference>
<evidence type="ECO:0000313" key="1">
    <source>
        <dbReference type="EMBL" id="GAI95862.1"/>
    </source>
</evidence>
<accession>X1SS14</accession>
<name>X1SS14_9ZZZZ</name>